<evidence type="ECO:0000256" key="1">
    <source>
        <dbReference type="ARBA" id="ARBA00004651"/>
    </source>
</evidence>
<accession>A0A7W7EN06</accession>
<gene>
    <name evidence="7" type="ORF">GGE60_005692</name>
</gene>
<dbReference type="GO" id="GO:0022857">
    <property type="term" value="F:transmembrane transporter activity"/>
    <property type="evidence" value="ECO:0007669"/>
    <property type="project" value="InterPro"/>
</dbReference>
<evidence type="ECO:0000313" key="7">
    <source>
        <dbReference type="EMBL" id="MBB4571530.1"/>
    </source>
</evidence>
<feature type="transmembrane region" description="Helical" evidence="6">
    <location>
        <begin position="170"/>
        <end position="192"/>
    </location>
</feature>
<keyword evidence="3 6" id="KW-0812">Transmembrane</keyword>
<feature type="transmembrane region" description="Helical" evidence="6">
    <location>
        <begin position="279"/>
        <end position="299"/>
    </location>
</feature>
<keyword evidence="2" id="KW-1003">Cell membrane</keyword>
<organism evidence="7 8">
    <name type="scientific">Rhizobium leucaenae</name>
    <dbReference type="NCBI Taxonomy" id="29450"/>
    <lineage>
        <taxon>Bacteria</taxon>
        <taxon>Pseudomonadati</taxon>
        <taxon>Pseudomonadota</taxon>
        <taxon>Alphaproteobacteria</taxon>
        <taxon>Hyphomicrobiales</taxon>
        <taxon>Rhizobiaceae</taxon>
        <taxon>Rhizobium/Agrobacterium group</taxon>
        <taxon>Rhizobium</taxon>
    </lineage>
</organism>
<dbReference type="AlphaFoldDB" id="A0A7W7EN06"/>
<dbReference type="OrthoDB" id="7284468at2"/>
<comment type="caution">
    <text evidence="7">The sequence shown here is derived from an EMBL/GenBank/DDBJ whole genome shotgun (WGS) entry which is preliminary data.</text>
</comment>
<feature type="transmembrane region" description="Helical" evidence="6">
    <location>
        <begin position="24"/>
        <end position="43"/>
    </location>
</feature>
<evidence type="ECO:0000256" key="4">
    <source>
        <dbReference type="ARBA" id="ARBA00022989"/>
    </source>
</evidence>
<evidence type="ECO:0000256" key="6">
    <source>
        <dbReference type="SAM" id="Phobius"/>
    </source>
</evidence>
<dbReference type="Proteomes" id="UP000543836">
    <property type="component" value="Unassembled WGS sequence"/>
</dbReference>
<evidence type="ECO:0000313" key="8">
    <source>
        <dbReference type="Proteomes" id="UP000543836"/>
    </source>
</evidence>
<proteinExistence type="predicted"/>
<dbReference type="RefSeq" id="WP_028755051.1">
    <property type="nucleotide sequence ID" value="NZ_JACIIG010000027.1"/>
</dbReference>
<feature type="transmembrane region" description="Helical" evidence="6">
    <location>
        <begin position="131"/>
        <end position="150"/>
    </location>
</feature>
<feature type="transmembrane region" description="Helical" evidence="6">
    <location>
        <begin position="253"/>
        <end position="272"/>
    </location>
</feature>
<dbReference type="PANTHER" id="PTHR32196">
    <property type="entry name" value="ABC TRANSPORTER PERMEASE PROTEIN YPHD-RELATED-RELATED"/>
    <property type="match status" value="1"/>
</dbReference>
<protein>
    <submittedName>
        <fullName evidence="7">Ribose transport system permease protein</fullName>
    </submittedName>
</protein>
<keyword evidence="5 6" id="KW-0472">Membrane</keyword>
<dbReference type="GeneID" id="32531107"/>
<dbReference type="Pfam" id="PF02653">
    <property type="entry name" value="BPD_transp_2"/>
    <property type="match status" value="1"/>
</dbReference>
<feature type="transmembrane region" description="Helical" evidence="6">
    <location>
        <begin position="213"/>
        <end position="241"/>
    </location>
</feature>
<dbReference type="InterPro" id="IPR001851">
    <property type="entry name" value="ABC_transp_permease"/>
</dbReference>
<reference evidence="7 8" key="1">
    <citation type="submission" date="2020-08" db="EMBL/GenBank/DDBJ databases">
        <title>Genomic Encyclopedia of Type Strains, Phase IV (KMG-V): Genome sequencing to study the core and pangenomes of soil and plant-associated prokaryotes.</title>
        <authorList>
            <person name="Whitman W."/>
        </authorList>
    </citation>
    <scope>NUCLEOTIDE SEQUENCE [LARGE SCALE GENOMIC DNA]</scope>
    <source>
        <strain evidence="7 8">SEMIA 492</strain>
    </source>
</reference>
<dbReference type="EMBL" id="JACIIG010000027">
    <property type="protein sequence ID" value="MBB4571530.1"/>
    <property type="molecule type" value="Genomic_DNA"/>
</dbReference>
<feature type="transmembrane region" description="Helical" evidence="6">
    <location>
        <begin position="104"/>
        <end position="124"/>
    </location>
</feature>
<keyword evidence="8" id="KW-1185">Reference proteome</keyword>
<keyword evidence="4 6" id="KW-1133">Transmembrane helix</keyword>
<evidence type="ECO:0000256" key="3">
    <source>
        <dbReference type="ARBA" id="ARBA00022692"/>
    </source>
</evidence>
<evidence type="ECO:0000256" key="5">
    <source>
        <dbReference type="ARBA" id="ARBA00023136"/>
    </source>
</evidence>
<feature type="transmembrane region" description="Helical" evidence="6">
    <location>
        <begin position="55"/>
        <end position="74"/>
    </location>
</feature>
<sequence>MTMEVTQVNSPADMSKAKIGSANLKAFAPLAVLLILLGIISIFQPTFVGGVGLEILAYQAIPILLLGLGQFGVIQLGRIDLSSATVAVLASVSVAQLLEPLGMFAPIATIGIGAAAGFANGMVINYFQVPSFAVTLGAIGVWQSLSLVIAKETTVYVSANGEIIDWLDSFQIGGYSAAVFIGLLLAVVAWAVMRWTRFGTFVKAMGLNERASIMSGVPTAAVTVAVFTISGAFAALAGIVLTAQQGTASASGLGVGLLLPSIAATICGGVALTGGVGSALNVIVGSMIIALIPVGSSVVGIDPRYQQIVYGLVVILAVILTIDRTKLKFVK</sequence>
<evidence type="ECO:0000256" key="2">
    <source>
        <dbReference type="ARBA" id="ARBA00022475"/>
    </source>
</evidence>
<comment type="subcellular location">
    <subcellularLocation>
        <location evidence="1">Cell membrane</location>
        <topology evidence="1">Multi-pass membrane protein</topology>
    </subcellularLocation>
</comment>
<dbReference type="CDD" id="cd06579">
    <property type="entry name" value="TM_PBP1_transp_AraH_like"/>
    <property type="match status" value="1"/>
</dbReference>
<feature type="transmembrane region" description="Helical" evidence="6">
    <location>
        <begin position="305"/>
        <end position="322"/>
    </location>
</feature>
<feature type="transmembrane region" description="Helical" evidence="6">
    <location>
        <begin position="81"/>
        <end position="98"/>
    </location>
</feature>
<dbReference type="GO" id="GO:0005886">
    <property type="term" value="C:plasma membrane"/>
    <property type="evidence" value="ECO:0007669"/>
    <property type="project" value="UniProtKB-SubCell"/>
</dbReference>
<name>A0A7W7EN06_9HYPH</name>